<proteinExistence type="predicted"/>
<organism evidence="1 3">
    <name type="scientific">Didymodactylos carnosus</name>
    <dbReference type="NCBI Taxonomy" id="1234261"/>
    <lineage>
        <taxon>Eukaryota</taxon>
        <taxon>Metazoa</taxon>
        <taxon>Spiralia</taxon>
        <taxon>Gnathifera</taxon>
        <taxon>Rotifera</taxon>
        <taxon>Eurotatoria</taxon>
        <taxon>Bdelloidea</taxon>
        <taxon>Philodinida</taxon>
        <taxon>Philodinidae</taxon>
        <taxon>Didymodactylos</taxon>
    </lineage>
</organism>
<dbReference type="OrthoDB" id="4447at2759"/>
<evidence type="ECO:0000313" key="3">
    <source>
        <dbReference type="Proteomes" id="UP000663829"/>
    </source>
</evidence>
<dbReference type="InterPro" id="IPR015915">
    <property type="entry name" value="Kelch-typ_b-propeller"/>
</dbReference>
<dbReference type="PANTHER" id="PTHR46063:SF1">
    <property type="entry name" value="KELCH DOMAIN-CONTAINING PROTEIN 4"/>
    <property type="match status" value="1"/>
</dbReference>
<dbReference type="Gene3D" id="2.120.10.80">
    <property type="entry name" value="Kelch-type beta propeller"/>
    <property type="match status" value="1"/>
</dbReference>
<evidence type="ECO:0000313" key="1">
    <source>
        <dbReference type="EMBL" id="CAF1607963.1"/>
    </source>
</evidence>
<sequence length="166" mass="19322">MVNSQPYPVTSNKKTYNYFNDFYSYCLDTFQWSQLKPNGQVPCPRSAAPLVTLIPQSSDQPTTMFIIGGYSKEKKENKDKGQVHQDVFQIQQQQDDFWTYRQVKISGQKPDARCGSSLVQIPNQNMTVLFGGVMDTEDSNDRMRSSFYNDLHRFDLHKLKWYPVEL</sequence>
<evidence type="ECO:0000313" key="2">
    <source>
        <dbReference type="EMBL" id="CAF4489002.1"/>
    </source>
</evidence>
<comment type="caution">
    <text evidence="1">The sequence shown here is derived from an EMBL/GenBank/DDBJ whole genome shotgun (WGS) entry which is preliminary data.</text>
</comment>
<gene>
    <name evidence="1" type="ORF">GPM918_LOCUS42880</name>
    <name evidence="2" type="ORF">SRO942_LOCUS44228</name>
</gene>
<dbReference type="Proteomes" id="UP000681722">
    <property type="component" value="Unassembled WGS sequence"/>
</dbReference>
<dbReference type="EMBL" id="CAJOBC010103952">
    <property type="protein sequence ID" value="CAF4489002.1"/>
    <property type="molecule type" value="Genomic_DNA"/>
</dbReference>
<dbReference type="PANTHER" id="PTHR46063">
    <property type="entry name" value="KELCH DOMAIN-CONTAINING PROTEIN"/>
    <property type="match status" value="1"/>
</dbReference>
<dbReference type="SUPFAM" id="SSF50965">
    <property type="entry name" value="Galactose oxidase, central domain"/>
    <property type="match status" value="1"/>
</dbReference>
<dbReference type="Pfam" id="PF24681">
    <property type="entry name" value="Kelch_KLHDC2_KLHL20_DRC7"/>
    <property type="match status" value="1"/>
</dbReference>
<dbReference type="InterPro" id="IPR011043">
    <property type="entry name" value="Gal_Oxase/kelch_b-propeller"/>
</dbReference>
<protein>
    <submittedName>
        <fullName evidence="1">Uncharacterized protein</fullName>
    </submittedName>
</protein>
<dbReference type="AlphaFoldDB" id="A0A816BGL7"/>
<accession>A0A816BGL7</accession>
<feature type="non-terminal residue" evidence="1">
    <location>
        <position position="166"/>
    </location>
</feature>
<dbReference type="InterPro" id="IPR052588">
    <property type="entry name" value="Kelch_domain_protein"/>
</dbReference>
<reference evidence="1" key="1">
    <citation type="submission" date="2021-02" db="EMBL/GenBank/DDBJ databases">
        <authorList>
            <person name="Nowell W R."/>
        </authorList>
    </citation>
    <scope>NUCLEOTIDE SEQUENCE</scope>
</reference>
<dbReference type="EMBL" id="CAJNOQ010037310">
    <property type="protein sequence ID" value="CAF1607963.1"/>
    <property type="molecule type" value="Genomic_DNA"/>
</dbReference>
<name>A0A816BGL7_9BILA</name>
<dbReference type="Proteomes" id="UP000663829">
    <property type="component" value="Unassembled WGS sequence"/>
</dbReference>
<keyword evidence="3" id="KW-1185">Reference proteome</keyword>